<proteinExistence type="predicted"/>
<accession>A0AAW1MMM2</accession>
<dbReference type="Proteomes" id="UP001458880">
    <property type="component" value="Unassembled WGS sequence"/>
</dbReference>
<protein>
    <submittedName>
        <fullName evidence="1">Uncharacterized protein</fullName>
    </submittedName>
</protein>
<dbReference type="EMBL" id="JASPKY010000034">
    <property type="protein sequence ID" value="KAK9747082.1"/>
    <property type="molecule type" value="Genomic_DNA"/>
</dbReference>
<name>A0AAW1MMM2_POPJA</name>
<gene>
    <name evidence="1" type="ORF">QE152_g5615</name>
</gene>
<evidence type="ECO:0000313" key="1">
    <source>
        <dbReference type="EMBL" id="KAK9747082.1"/>
    </source>
</evidence>
<reference evidence="1 2" key="1">
    <citation type="journal article" date="2024" name="BMC Genomics">
        <title>De novo assembly and annotation of Popillia japonica's genome with initial clues to its potential as an invasive pest.</title>
        <authorList>
            <person name="Cucini C."/>
            <person name="Boschi S."/>
            <person name="Funari R."/>
            <person name="Cardaioli E."/>
            <person name="Iannotti N."/>
            <person name="Marturano G."/>
            <person name="Paoli F."/>
            <person name="Bruttini M."/>
            <person name="Carapelli A."/>
            <person name="Frati F."/>
            <person name="Nardi F."/>
        </authorList>
    </citation>
    <scope>NUCLEOTIDE SEQUENCE [LARGE SCALE GENOMIC DNA]</scope>
    <source>
        <strain evidence="1">DMR45628</strain>
    </source>
</reference>
<organism evidence="1 2">
    <name type="scientific">Popillia japonica</name>
    <name type="common">Japanese beetle</name>
    <dbReference type="NCBI Taxonomy" id="7064"/>
    <lineage>
        <taxon>Eukaryota</taxon>
        <taxon>Metazoa</taxon>
        <taxon>Ecdysozoa</taxon>
        <taxon>Arthropoda</taxon>
        <taxon>Hexapoda</taxon>
        <taxon>Insecta</taxon>
        <taxon>Pterygota</taxon>
        <taxon>Neoptera</taxon>
        <taxon>Endopterygota</taxon>
        <taxon>Coleoptera</taxon>
        <taxon>Polyphaga</taxon>
        <taxon>Scarabaeiformia</taxon>
        <taxon>Scarabaeidae</taxon>
        <taxon>Rutelinae</taxon>
        <taxon>Popillia</taxon>
    </lineage>
</organism>
<keyword evidence="2" id="KW-1185">Reference proteome</keyword>
<evidence type="ECO:0000313" key="2">
    <source>
        <dbReference type="Proteomes" id="UP001458880"/>
    </source>
</evidence>
<sequence>MQAITQHEYIAAIIDPKLEQWRYTQDWGCNIDTLVDAKHPQQFDRPHTEAVWCHWNYTIRAPIRTYPSVKQEARTQQPYEL</sequence>
<comment type="caution">
    <text evidence="1">The sequence shown here is derived from an EMBL/GenBank/DDBJ whole genome shotgun (WGS) entry which is preliminary data.</text>
</comment>
<dbReference type="AlphaFoldDB" id="A0AAW1MMM2"/>